<comment type="subcellular location">
    <subcellularLocation>
        <location evidence="1">Endomembrane system</location>
        <topology evidence="1">Multi-pass membrane protein</topology>
    </subcellularLocation>
</comment>
<name>A0A9P9WSM7_9PEZI</name>
<evidence type="ECO:0000256" key="5">
    <source>
        <dbReference type="ARBA" id="ARBA00022989"/>
    </source>
</evidence>
<feature type="transmembrane region" description="Helical" evidence="9">
    <location>
        <begin position="245"/>
        <end position="264"/>
    </location>
</feature>
<evidence type="ECO:0000313" key="11">
    <source>
        <dbReference type="EMBL" id="KAI1877666.1"/>
    </source>
</evidence>
<feature type="transmembrane region" description="Helical" evidence="9">
    <location>
        <begin position="400"/>
        <end position="418"/>
    </location>
</feature>
<sequence length="465" mass="51334">MASRYSRDNGVAREKSPRHSSQHNSRDAALPSHRGDIMNGTRRGHKKHRKGPRISPEGESGRRGFHPFHFFRITWRSTSWLSRAVNILWPVVPAAIAVYFALEGQHTLKFILLYIGMVPCANLIGFSGQELSRKMPHVLGSLLETTAGSVVEFIVFLLLLFNNQFVLLQGAILGSILANMLLCLGACFIASGIRRPDATFDEAISEAGSGLLLTAGIGLAIPAILERSTTGTGVEQSVIDHNVLNLSRAVAILLLIAYIVFVWFQTHTHHGIFTAMFEHDEARDHDREKDLDKDKLTLTECIIALVISIGLVTVIAYGLVQEIPILIEEHHLTDPFMGLILVPLVEKAAEHLTAVDEAWDNQMNFALSHCVGATLQTSLLITPLVVLIGWQKEFALDFKIFDMVMLILAIITVGNFLRDKKSNYLEGVLCVIVYVAIAVAAFFYPEVHHATGTAETAEHLVAKLL</sequence>
<dbReference type="GO" id="GO:0000329">
    <property type="term" value="C:fungal-type vacuole membrane"/>
    <property type="evidence" value="ECO:0007669"/>
    <property type="project" value="TreeGrafter"/>
</dbReference>
<keyword evidence="3" id="KW-0813">Transport</keyword>
<protein>
    <recommendedName>
        <fullName evidence="10">Sodium/calcium exchanger membrane region domain-containing protein</fullName>
    </recommendedName>
</protein>
<evidence type="ECO:0000256" key="6">
    <source>
        <dbReference type="ARBA" id="ARBA00023065"/>
    </source>
</evidence>
<evidence type="ECO:0000256" key="3">
    <source>
        <dbReference type="ARBA" id="ARBA00022448"/>
    </source>
</evidence>
<organism evidence="11 12">
    <name type="scientific">Neoarthrinium moseri</name>
    <dbReference type="NCBI Taxonomy" id="1658444"/>
    <lineage>
        <taxon>Eukaryota</taxon>
        <taxon>Fungi</taxon>
        <taxon>Dikarya</taxon>
        <taxon>Ascomycota</taxon>
        <taxon>Pezizomycotina</taxon>
        <taxon>Sordariomycetes</taxon>
        <taxon>Xylariomycetidae</taxon>
        <taxon>Amphisphaeriales</taxon>
        <taxon>Apiosporaceae</taxon>
        <taxon>Neoarthrinium</taxon>
    </lineage>
</organism>
<evidence type="ECO:0000256" key="4">
    <source>
        <dbReference type="ARBA" id="ARBA00022692"/>
    </source>
</evidence>
<dbReference type="PANTHER" id="PTHR31503">
    <property type="entry name" value="VACUOLAR CALCIUM ION TRANSPORTER"/>
    <property type="match status" value="1"/>
</dbReference>
<dbReference type="Gene3D" id="1.20.1420.30">
    <property type="entry name" value="NCX, central ion-binding region"/>
    <property type="match status" value="2"/>
</dbReference>
<dbReference type="Pfam" id="PF01699">
    <property type="entry name" value="Na_Ca_ex"/>
    <property type="match status" value="2"/>
</dbReference>
<comment type="similarity">
    <text evidence="2">Belongs to the Ca(2+):cation antiporter (CaCA) (TC 2.A.19) family.</text>
</comment>
<keyword evidence="6" id="KW-0406">Ion transport</keyword>
<comment type="caution">
    <text evidence="11">The sequence shown here is derived from an EMBL/GenBank/DDBJ whole genome shotgun (WGS) entry which is preliminary data.</text>
</comment>
<dbReference type="InterPro" id="IPR004837">
    <property type="entry name" value="NaCa_Exmemb"/>
</dbReference>
<feature type="region of interest" description="Disordered" evidence="8">
    <location>
        <begin position="1"/>
        <end position="61"/>
    </location>
</feature>
<feature type="transmembrane region" description="Helical" evidence="9">
    <location>
        <begin position="296"/>
        <end position="320"/>
    </location>
</feature>
<keyword evidence="4 9" id="KW-0812">Transmembrane</keyword>
<dbReference type="GO" id="GO:0015369">
    <property type="term" value="F:calcium:proton antiporter activity"/>
    <property type="evidence" value="ECO:0007669"/>
    <property type="project" value="TreeGrafter"/>
</dbReference>
<keyword evidence="7 9" id="KW-0472">Membrane</keyword>
<evidence type="ECO:0000256" key="7">
    <source>
        <dbReference type="ARBA" id="ARBA00023136"/>
    </source>
</evidence>
<feature type="transmembrane region" description="Helical" evidence="9">
    <location>
        <begin position="80"/>
        <end position="102"/>
    </location>
</feature>
<proteinExistence type="inferred from homology"/>
<gene>
    <name evidence="11" type="ORF">JX265_003674</name>
</gene>
<feature type="transmembrane region" description="Helical" evidence="9">
    <location>
        <begin position="366"/>
        <end position="388"/>
    </location>
</feature>
<feature type="transmembrane region" description="Helical" evidence="9">
    <location>
        <begin position="108"/>
        <end position="126"/>
    </location>
</feature>
<reference evidence="11" key="1">
    <citation type="submission" date="2021-03" db="EMBL/GenBank/DDBJ databases">
        <title>Revisited historic fungal species revealed as producer of novel bioactive compounds through whole genome sequencing and comparative genomics.</title>
        <authorList>
            <person name="Vignolle G.A."/>
            <person name="Hochenegger N."/>
            <person name="Mach R.L."/>
            <person name="Mach-Aigner A.R."/>
            <person name="Javad Rahimi M."/>
            <person name="Salim K.A."/>
            <person name="Chan C.M."/>
            <person name="Lim L.B.L."/>
            <person name="Cai F."/>
            <person name="Druzhinina I.S."/>
            <person name="U'Ren J.M."/>
            <person name="Derntl C."/>
        </authorList>
    </citation>
    <scope>NUCLEOTIDE SEQUENCE</scope>
    <source>
        <strain evidence="11">TUCIM 5799</strain>
    </source>
</reference>
<evidence type="ECO:0000256" key="8">
    <source>
        <dbReference type="SAM" id="MobiDB-lite"/>
    </source>
</evidence>
<dbReference type="GO" id="GO:0012505">
    <property type="term" value="C:endomembrane system"/>
    <property type="evidence" value="ECO:0007669"/>
    <property type="project" value="UniProtKB-SubCell"/>
</dbReference>
<feature type="domain" description="Sodium/calcium exchanger membrane region" evidence="10">
    <location>
        <begin position="302"/>
        <end position="442"/>
    </location>
</feature>
<evidence type="ECO:0000256" key="1">
    <source>
        <dbReference type="ARBA" id="ARBA00004127"/>
    </source>
</evidence>
<dbReference type="PANTHER" id="PTHR31503:SF14">
    <property type="entry name" value="VACUOLAR CALCIUM ION TRANSPORTER"/>
    <property type="match status" value="1"/>
</dbReference>
<accession>A0A9P9WSM7</accession>
<feature type="compositionally biased region" description="Basic and acidic residues" evidence="8">
    <location>
        <begin position="1"/>
        <end position="17"/>
    </location>
</feature>
<feature type="transmembrane region" description="Helical" evidence="9">
    <location>
        <begin position="167"/>
        <end position="191"/>
    </location>
</feature>
<evidence type="ECO:0000313" key="12">
    <source>
        <dbReference type="Proteomes" id="UP000829685"/>
    </source>
</evidence>
<evidence type="ECO:0000256" key="9">
    <source>
        <dbReference type="SAM" id="Phobius"/>
    </source>
</evidence>
<keyword evidence="5 9" id="KW-1133">Transmembrane helix</keyword>
<dbReference type="AlphaFoldDB" id="A0A9P9WSM7"/>
<keyword evidence="12" id="KW-1185">Reference proteome</keyword>
<dbReference type="EMBL" id="JAFIMR010000006">
    <property type="protein sequence ID" value="KAI1877666.1"/>
    <property type="molecule type" value="Genomic_DNA"/>
</dbReference>
<feature type="domain" description="Sodium/calcium exchanger membrane region" evidence="10">
    <location>
        <begin position="109"/>
        <end position="266"/>
    </location>
</feature>
<dbReference type="Proteomes" id="UP000829685">
    <property type="component" value="Unassembled WGS sequence"/>
</dbReference>
<evidence type="ECO:0000259" key="10">
    <source>
        <dbReference type="Pfam" id="PF01699"/>
    </source>
</evidence>
<evidence type="ECO:0000256" key="2">
    <source>
        <dbReference type="ARBA" id="ARBA00008170"/>
    </source>
</evidence>
<feature type="compositionally biased region" description="Basic residues" evidence="8">
    <location>
        <begin position="42"/>
        <end position="52"/>
    </location>
</feature>
<dbReference type="InterPro" id="IPR044880">
    <property type="entry name" value="NCX_ion-bd_dom_sf"/>
</dbReference>
<feature type="transmembrane region" description="Helical" evidence="9">
    <location>
        <begin position="424"/>
        <end position="444"/>
    </location>
</feature>
<dbReference type="InterPro" id="IPR004713">
    <property type="entry name" value="CaH_exchang"/>
</dbReference>
<dbReference type="GO" id="GO:0006874">
    <property type="term" value="P:intracellular calcium ion homeostasis"/>
    <property type="evidence" value="ECO:0007669"/>
    <property type="project" value="TreeGrafter"/>
</dbReference>
<feature type="transmembrane region" description="Helical" evidence="9">
    <location>
        <begin position="138"/>
        <end position="161"/>
    </location>
</feature>